<feature type="chain" id="PRO_5003375230" description="Cupredoxin" evidence="2">
    <location>
        <begin position="20"/>
        <end position="389"/>
    </location>
</feature>
<accession>F8MQ62</accession>
<evidence type="ECO:0000313" key="3">
    <source>
        <dbReference type="EMBL" id="EGO56492.1"/>
    </source>
</evidence>
<dbReference type="PANTHER" id="PTHR34883:SF4">
    <property type="entry name" value="CUPREDOXIN"/>
    <property type="match status" value="1"/>
</dbReference>
<dbReference type="PANTHER" id="PTHR34883">
    <property type="entry name" value="SERINE-RICH PROTEIN, PUTATIVE-RELATED-RELATED"/>
    <property type="match status" value="1"/>
</dbReference>
<reference evidence="4" key="1">
    <citation type="journal article" date="2011" name="Genetics">
        <title>Massive changes in genome architecture accompany the transition to self-fertility in the filamentous fungus Neurospora tetrasperma.</title>
        <authorList>
            <person name="Ellison C.E."/>
            <person name="Stajich J.E."/>
            <person name="Jacobson D.J."/>
            <person name="Natvig D.O."/>
            <person name="Lapidus A."/>
            <person name="Foster B."/>
            <person name="Aerts A."/>
            <person name="Riley R."/>
            <person name="Lindquist E.A."/>
            <person name="Grigoriev I.V."/>
            <person name="Taylor J.W."/>
        </authorList>
    </citation>
    <scope>NUCLEOTIDE SEQUENCE [LARGE SCALE GENOMIC DNA]</scope>
    <source>
        <strain evidence="4">FGSC 2508 / P0657</strain>
    </source>
</reference>
<dbReference type="OrthoDB" id="1921208at2759"/>
<proteinExistence type="predicted"/>
<evidence type="ECO:0008006" key="5">
    <source>
        <dbReference type="Google" id="ProtNLM"/>
    </source>
</evidence>
<dbReference type="CDD" id="cd00920">
    <property type="entry name" value="Cupredoxin"/>
    <property type="match status" value="1"/>
</dbReference>
<evidence type="ECO:0000313" key="4">
    <source>
        <dbReference type="Proteomes" id="UP000008065"/>
    </source>
</evidence>
<dbReference type="RefSeq" id="XP_009852086.1">
    <property type="nucleotide sequence ID" value="XM_009853784.2"/>
</dbReference>
<dbReference type="GeneID" id="20829113"/>
<dbReference type="InterPro" id="IPR008972">
    <property type="entry name" value="Cupredoxin"/>
</dbReference>
<dbReference type="VEuPathDB" id="FungiDB:NEUTE1DRAFT_65088"/>
<feature type="compositionally biased region" description="Low complexity" evidence="1">
    <location>
        <begin position="44"/>
        <end position="56"/>
    </location>
</feature>
<feature type="non-terminal residue" evidence="3">
    <location>
        <position position="389"/>
    </location>
</feature>
<dbReference type="AlphaFoldDB" id="F8MQ62"/>
<evidence type="ECO:0000256" key="1">
    <source>
        <dbReference type="SAM" id="MobiDB-lite"/>
    </source>
</evidence>
<feature type="region of interest" description="Disordered" evidence="1">
    <location>
        <begin position="39"/>
        <end position="73"/>
    </location>
</feature>
<dbReference type="Proteomes" id="UP000008065">
    <property type="component" value="Unassembled WGS sequence"/>
</dbReference>
<organism evidence="3 4">
    <name type="scientific">Neurospora tetrasperma (strain FGSC 2508 / ATCC MYA-4615 / P0657)</name>
    <dbReference type="NCBI Taxonomy" id="510951"/>
    <lineage>
        <taxon>Eukaryota</taxon>
        <taxon>Fungi</taxon>
        <taxon>Dikarya</taxon>
        <taxon>Ascomycota</taxon>
        <taxon>Pezizomycotina</taxon>
        <taxon>Sordariomycetes</taxon>
        <taxon>Sordariomycetidae</taxon>
        <taxon>Sordariales</taxon>
        <taxon>Sordariaceae</taxon>
        <taxon>Neurospora</taxon>
    </lineage>
</organism>
<keyword evidence="4" id="KW-1185">Reference proteome</keyword>
<protein>
    <recommendedName>
        <fullName evidence="5">Cupredoxin</fullName>
    </recommendedName>
</protein>
<dbReference type="InterPro" id="IPR052953">
    <property type="entry name" value="Ser-rich/MCO-related"/>
</dbReference>
<sequence length="389" mass="38269">MKVTTAVLAALSMAPFALGKVAHNVYPSVRRGDIALEVRDKGNDNQNNNANANGSNDNKDNKDKNNGKDSKKATEQEIAELAKLIGLTAGLNAQLNLLWVNLGGGSVTTIINSEKTVTVTATQAATVVNGAAGGADATAIASTAPASDVPSAAPATPTQPAGVAAPAGGAATHTVTVGGPQGLAFSPAQTKAAVGDTVIFTFLSQNHTVTQSAFDKPCVALPGGMDSGFQANVNNTVNPPPQVAMQVMVDTPLWFYCRQANHCGKGMVFSINPTAQKTHAQFQAQAIAQNGTGTDSGITGGNASAAPPAAPSATVGGDTTATAVAGGAAQATGNIVTGVGQVAADGSCVCAVSCAAGSFPNVAAQGVNAFGGVGGSIPRAMALGAPPAA</sequence>
<dbReference type="KEGG" id="nte:NEUTE1DRAFT65088"/>
<dbReference type="HOGENOM" id="CLU_053381_0_0_1"/>
<keyword evidence="2" id="KW-0732">Signal</keyword>
<feature type="signal peptide" evidence="2">
    <location>
        <begin position="1"/>
        <end position="19"/>
    </location>
</feature>
<gene>
    <name evidence="3" type="ORF">NEUTE1DRAFT_65088</name>
</gene>
<feature type="compositionally biased region" description="Basic and acidic residues" evidence="1">
    <location>
        <begin position="57"/>
        <end position="73"/>
    </location>
</feature>
<dbReference type="EMBL" id="GL891305">
    <property type="protein sequence ID" value="EGO56492.1"/>
    <property type="molecule type" value="Genomic_DNA"/>
</dbReference>
<feature type="compositionally biased region" description="Low complexity" evidence="1">
    <location>
        <begin position="303"/>
        <end position="314"/>
    </location>
</feature>
<feature type="region of interest" description="Disordered" evidence="1">
    <location>
        <begin position="291"/>
        <end position="314"/>
    </location>
</feature>
<name>F8MQ62_NEUT8</name>
<dbReference type="SUPFAM" id="SSF49503">
    <property type="entry name" value="Cupredoxins"/>
    <property type="match status" value="1"/>
</dbReference>
<feature type="region of interest" description="Disordered" evidence="1">
    <location>
        <begin position="147"/>
        <end position="167"/>
    </location>
</feature>
<evidence type="ECO:0000256" key="2">
    <source>
        <dbReference type="SAM" id="SignalP"/>
    </source>
</evidence>
<dbReference type="Gene3D" id="2.60.40.420">
    <property type="entry name" value="Cupredoxins - blue copper proteins"/>
    <property type="match status" value="1"/>
</dbReference>